<dbReference type="Proteomes" id="UP000661607">
    <property type="component" value="Unassembled WGS sequence"/>
</dbReference>
<reference evidence="4 5" key="1">
    <citation type="submission" date="2020-10" db="EMBL/GenBank/DDBJ databases">
        <title>Sequencing the genomes of 1000 actinobacteria strains.</title>
        <authorList>
            <person name="Klenk H.-P."/>
        </authorList>
    </citation>
    <scope>NUCLEOTIDE SEQUENCE [LARGE SCALE GENOMIC DNA]</scope>
    <source>
        <strain evidence="4 5">DSM 43748</strain>
    </source>
</reference>
<dbReference type="InterPro" id="IPR000182">
    <property type="entry name" value="GNAT_dom"/>
</dbReference>
<keyword evidence="5" id="KW-1185">Reference proteome</keyword>
<sequence>MHDFRPSLLPSGAHADPAVLARLSGLVNEVYAEAESGLWHAGAARTTVEEVAELTAAGQIAVACLGTYIVGCVRIRPPDHRAAEFGMLAADPAHRGHGIGHELVAFAERRALDSGRPVMQLEILTPRSWTHPSKEFLAGWYTRLGYLRTGVSPVEGSYPALAPLLATPCDLVVYRKRL</sequence>
<dbReference type="InterPro" id="IPR050832">
    <property type="entry name" value="Bact_Acetyltransf"/>
</dbReference>
<keyword evidence="2" id="KW-0012">Acyltransferase</keyword>
<dbReference type="RefSeq" id="WP_318781919.1">
    <property type="nucleotide sequence ID" value="NZ_BAAASY010000034.1"/>
</dbReference>
<dbReference type="InterPro" id="IPR016181">
    <property type="entry name" value="Acyl_CoA_acyltransferase"/>
</dbReference>
<keyword evidence="1" id="KW-0808">Transferase</keyword>
<feature type="domain" description="N-acetyltransferase" evidence="3">
    <location>
        <begin position="10"/>
        <end position="170"/>
    </location>
</feature>
<dbReference type="SUPFAM" id="SSF55729">
    <property type="entry name" value="Acyl-CoA N-acyltransferases (Nat)"/>
    <property type="match status" value="1"/>
</dbReference>
<dbReference type="Gene3D" id="3.40.630.30">
    <property type="match status" value="1"/>
</dbReference>
<name>A0ABR9KKL0_9ACTN</name>
<evidence type="ECO:0000259" key="3">
    <source>
        <dbReference type="PROSITE" id="PS51186"/>
    </source>
</evidence>
<gene>
    <name evidence="4" type="ORF">H4W81_004871</name>
</gene>
<evidence type="ECO:0000313" key="4">
    <source>
        <dbReference type="EMBL" id="MBE1562092.1"/>
    </source>
</evidence>
<dbReference type="PANTHER" id="PTHR43877">
    <property type="entry name" value="AMINOALKYLPHOSPHONATE N-ACETYLTRANSFERASE-RELATED-RELATED"/>
    <property type="match status" value="1"/>
</dbReference>
<protein>
    <submittedName>
        <fullName evidence="4">GNAT superfamily N-acetyltransferase</fullName>
    </submittedName>
</protein>
<evidence type="ECO:0000256" key="1">
    <source>
        <dbReference type="ARBA" id="ARBA00022679"/>
    </source>
</evidence>
<proteinExistence type="predicted"/>
<comment type="caution">
    <text evidence="4">The sequence shown here is derived from an EMBL/GenBank/DDBJ whole genome shotgun (WGS) entry which is preliminary data.</text>
</comment>
<evidence type="ECO:0000256" key="2">
    <source>
        <dbReference type="ARBA" id="ARBA00023315"/>
    </source>
</evidence>
<evidence type="ECO:0000313" key="5">
    <source>
        <dbReference type="Proteomes" id="UP000661607"/>
    </source>
</evidence>
<dbReference type="PANTHER" id="PTHR43877:SF2">
    <property type="entry name" value="AMINOALKYLPHOSPHONATE N-ACETYLTRANSFERASE-RELATED"/>
    <property type="match status" value="1"/>
</dbReference>
<organism evidence="4 5">
    <name type="scientific">Nonomuraea africana</name>
    <dbReference type="NCBI Taxonomy" id="46171"/>
    <lineage>
        <taxon>Bacteria</taxon>
        <taxon>Bacillati</taxon>
        <taxon>Actinomycetota</taxon>
        <taxon>Actinomycetes</taxon>
        <taxon>Streptosporangiales</taxon>
        <taxon>Streptosporangiaceae</taxon>
        <taxon>Nonomuraea</taxon>
    </lineage>
</organism>
<dbReference type="PROSITE" id="PS51186">
    <property type="entry name" value="GNAT"/>
    <property type="match status" value="1"/>
</dbReference>
<dbReference type="CDD" id="cd04301">
    <property type="entry name" value="NAT_SF"/>
    <property type="match status" value="1"/>
</dbReference>
<accession>A0ABR9KKL0</accession>
<dbReference type="Pfam" id="PF00583">
    <property type="entry name" value="Acetyltransf_1"/>
    <property type="match status" value="1"/>
</dbReference>
<dbReference type="EMBL" id="JADBEF010000001">
    <property type="protein sequence ID" value="MBE1562092.1"/>
    <property type="molecule type" value="Genomic_DNA"/>
</dbReference>